<feature type="domain" description="DEAD/DEAH-box helicase" evidence="6">
    <location>
        <begin position="3"/>
        <end position="134"/>
    </location>
</feature>
<gene>
    <name evidence="8" type="ORF">KDAU_34670</name>
</gene>
<dbReference type="InterPro" id="IPR006474">
    <property type="entry name" value="Helicase_Cas3_CRISPR-ass_core"/>
</dbReference>
<evidence type="ECO:0000313" key="8">
    <source>
        <dbReference type="EMBL" id="GCE06138.1"/>
    </source>
</evidence>
<dbReference type="GO" id="GO:0005524">
    <property type="term" value="F:ATP binding"/>
    <property type="evidence" value="ECO:0007669"/>
    <property type="project" value="UniProtKB-KW"/>
</dbReference>
<evidence type="ECO:0000259" key="6">
    <source>
        <dbReference type="Pfam" id="PF00270"/>
    </source>
</evidence>
<evidence type="ECO:0000256" key="5">
    <source>
        <dbReference type="ARBA" id="ARBA00023118"/>
    </source>
</evidence>
<dbReference type="Pfam" id="PF00270">
    <property type="entry name" value="DEAD"/>
    <property type="match status" value="1"/>
</dbReference>
<dbReference type="GO" id="GO:0003676">
    <property type="term" value="F:nucleic acid binding"/>
    <property type="evidence" value="ECO:0007669"/>
    <property type="project" value="InterPro"/>
</dbReference>
<dbReference type="InterPro" id="IPR011545">
    <property type="entry name" value="DEAD/DEAH_box_helicase_dom"/>
</dbReference>
<feature type="domain" description="CRISPR-associated nuclease/helicase Cas3" evidence="7">
    <location>
        <begin position="189"/>
        <end position="290"/>
    </location>
</feature>
<evidence type="ECO:0008006" key="10">
    <source>
        <dbReference type="Google" id="ProtNLM"/>
    </source>
</evidence>
<dbReference type="AlphaFoldDB" id="A0A401ZHG8"/>
<comment type="caution">
    <text evidence="8">The sequence shown here is derived from an EMBL/GenBank/DDBJ whole genome shotgun (WGS) entry which is preliminary data.</text>
</comment>
<protein>
    <recommendedName>
        <fullName evidence="10">CRISPR-associated helicase Cas3</fullName>
    </recommendedName>
</protein>
<evidence type="ECO:0000259" key="7">
    <source>
        <dbReference type="Pfam" id="PF22590"/>
    </source>
</evidence>
<keyword evidence="3" id="KW-0347">Helicase</keyword>
<dbReference type="GO" id="GO:0051607">
    <property type="term" value="P:defense response to virus"/>
    <property type="evidence" value="ECO:0007669"/>
    <property type="project" value="UniProtKB-KW"/>
</dbReference>
<accession>A0A401ZHG8</accession>
<dbReference type="Proteomes" id="UP000287224">
    <property type="component" value="Unassembled WGS sequence"/>
</dbReference>
<keyword evidence="4" id="KW-0067">ATP-binding</keyword>
<dbReference type="EMBL" id="BIFQ01000001">
    <property type="protein sequence ID" value="GCE06138.1"/>
    <property type="molecule type" value="Genomic_DNA"/>
</dbReference>
<proteinExistence type="predicted"/>
<keyword evidence="2" id="KW-0378">Hydrolase</keyword>
<dbReference type="NCBIfam" id="TIGR01587">
    <property type="entry name" value="cas3_core"/>
    <property type="match status" value="1"/>
</dbReference>
<keyword evidence="9" id="KW-1185">Reference proteome</keyword>
<evidence type="ECO:0000256" key="3">
    <source>
        <dbReference type="ARBA" id="ARBA00022806"/>
    </source>
</evidence>
<dbReference type="Gene3D" id="3.40.50.300">
    <property type="entry name" value="P-loop containing nucleotide triphosphate hydrolases"/>
    <property type="match status" value="2"/>
</dbReference>
<evidence type="ECO:0000256" key="2">
    <source>
        <dbReference type="ARBA" id="ARBA00022801"/>
    </source>
</evidence>
<evidence type="ECO:0000256" key="4">
    <source>
        <dbReference type="ARBA" id="ARBA00022840"/>
    </source>
</evidence>
<keyword evidence="1" id="KW-0547">Nucleotide-binding</keyword>
<evidence type="ECO:0000256" key="1">
    <source>
        <dbReference type="ARBA" id="ARBA00022741"/>
    </source>
</evidence>
<dbReference type="InterPro" id="IPR027417">
    <property type="entry name" value="P-loop_NTPase"/>
</dbReference>
<dbReference type="GO" id="GO:0004386">
    <property type="term" value="F:helicase activity"/>
    <property type="evidence" value="ECO:0007669"/>
    <property type="project" value="UniProtKB-KW"/>
</dbReference>
<sequence>MARVIYAIPYTSIIDQTAQVFRGLFGDDRAFLEHHSDVGTLDPDQPSPSEIRRRLVAENWDAALIVTTTVQLFESLLGQSTSRCRKLHHIANSVIILDEAQMLPVYFLTPLLDVLRQLVAHYGVTVVICTATQPDFEARQGFDGLEAIDDIIPSPERYFAQLKRVVYQLPVAGETWTWEQIADRVRSERQILVIVNTRRDAVDILDLLTIEDPLEHEYDPTLFHLSTRLCSAHRKAVLAEVRRLLDLKEPCRLIATQVVEAGVDVDFPLVMRAVGPLDSIVQAAGRANREGKMPSLGQVIVFAPEHGHTPQGAYRVGTDVAARLLKESAADLHDPALYQRYFREYYGYPYRDHYGIQALRKSFNYPEVAQKFRMIGDESTPVIVRYKPEREAIEHLLNRLRTARYPRRSDLRALQPYTVNLLTHELKKAQQQGLAVEVIPGVWEWRGNYESGIDGKHGQGIVLDSAFSADLHIW</sequence>
<organism evidence="8 9">
    <name type="scientific">Dictyobacter aurantiacus</name>
    <dbReference type="NCBI Taxonomy" id="1936993"/>
    <lineage>
        <taxon>Bacteria</taxon>
        <taxon>Bacillati</taxon>
        <taxon>Chloroflexota</taxon>
        <taxon>Ktedonobacteria</taxon>
        <taxon>Ktedonobacterales</taxon>
        <taxon>Dictyobacteraceae</taxon>
        <taxon>Dictyobacter</taxon>
    </lineage>
</organism>
<reference evidence="9" key="1">
    <citation type="submission" date="2018-12" db="EMBL/GenBank/DDBJ databases">
        <title>Tengunoibacter tsumagoiensis gen. nov., sp. nov., Dictyobacter kobayashii sp. nov., D. alpinus sp. nov., and D. joshuensis sp. nov. and description of Dictyobacteraceae fam. nov. within the order Ktedonobacterales isolated from Tengu-no-mugimeshi.</title>
        <authorList>
            <person name="Wang C.M."/>
            <person name="Zheng Y."/>
            <person name="Sakai Y."/>
            <person name="Toyoda A."/>
            <person name="Minakuchi Y."/>
            <person name="Abe K."/>
            <person name="Yokota A."/>
            <person name="Yabe S."/>
        </authorList>
    </citation>
    <scope>NUCLEOTIDE SEQUENCE [LARGE SCALE GENOMIC DNA]</scope>
    <source>
        <strain evidence="9">S-27</strain>
    </source>
</reference>
<name>A0A401ZHG8_9CHLR</name>
<dbReference type="GO" id="GO:0016787">
    <property type="term" value="F:hydrolase activity"/>
    <property type="evidence" value="ECO:0007669"/>
    <property type="project" value="UniProtKB-KW"/>
</dbReference>
<dbReference type="CDD" id="cd17930">
    <property type="entry name" value="DEXHc_cas3"/>
    <property type="match status" value="1"/>
</dbReference>
<dbReference type="InterPro" id="IPR054712">
    <property type="entry name" value="Cas3-like_dom"/>
</dbReference>
<dbReference type="Pfam" id="PF22590">
    <property type="entry name" value="Cas3-like_C_2"/>
    <property type="match status" value="1"/>
</dbReference>
<dbReference type="SUPFAM" id="SSF52540">
    <property type="entry name" value="P-loop containing nucleoside triphosphate hydrolases"/>
    <property type="match status" value="1"/>
</dbReference>
<evidence type="ECO:0000313" key="9">
    <source>
        <dbReference type="Proteomes" id="UP000287224"/>
    </source>
</evidence>
<keyword evidence="5" id="KW-0051">Antiviral defense</keyword>